<dbReference type="RefSeq" id="WP_147846674.1">
    <property type="nucleotide sequence ID" value="NZ_VDUZ01000008.1"/>
</dbReference>
<comment type="caution">
    <text evidence="1">The sequence shown here is derived from an EMBL/GenBank/DDBJ whole genome shotgun (WGS) entry which is preliminary data.</text>
</comment>
<dbReference type="InterPro" id="IPR009078">
    <property type="entry name" value="Ferritin-like_SF"/>
</dbReference>
<dbReference type="GO" id="GO:0016491">
    <property type="term" value="F:oxidoreductase activity"/>
    <property type="evidence" value="ECO:0007669"/>
    <property type="project" value="InterPro"/>
</dbReference>
<dbReference type="OrthoDB" id="5500270at2"/>
<proteinExistence type="predicted"/>
<dbReference type="CDD" id="cd00657">
    <property type="entry name" value="Ferritin_like"/>
    <property type="match status" value="1"/>
</dbReference>
<keyword evidence="2" id="KW-1185">Reference proteome</keyword>
<dbReference type="Proteomes" id="UP000321638">
    <property type="component" value="Unassembled WGS sequence"/>
</dbReference>
<evidence type="ECO:0000313" key="1">
    <source>
        <dbReference type="EMBL" id="TXL77634.1"/>
    </source>
</evidence>
<dbReference type="AlphaFoldDB" id="A0A5C8PQI4"/>
<dbReference type="SUPFAM" id="SSF47240">
    <property type="entry name" value="Ferritin-like"/>
    <property type="match status" value="1"/>
</dbReference>
<dbReference type="EMBL" id="VDUZ01000008">
    <property type="protein sequence ID" value="TXL77634.1"/>
    <property type="molecule type" value="Genomic_DNA"/>
</dbReference>
<dbReference type="Gene3D" id="1.10.620.20">
    <property type="entry name" value="Ribonucleotide Reductase, subunit A"/>
    <property type="match status" value="1"/>
</dbReference>
<reference evidence="1 2" key="1">
    <citation type="submission" date="2019-06" db="EMBL/GenBank/DDBJ databases">
        <title>New taxonomy in bacterial strain CC-CFT640, isolated from vineyard.</title>
        <authorList>
            <person name="Lin S.-Y."/>
            <person name="Tsai C.-F."/>
            <person name="Young C.-C."/>
        </authorList>
    </citation>
    <scope>NUCLEOTIDE SEQUENCE [LARGE SCALE GENOMIC DNA]</scope>
    <source>
        <strain evidence="1 2">CC-CFT640</strain>
    </source>
</reference>
<sequence>MASEQITYDAAYDTVAPEDFPAMMAVPRYGRRSNAFDTIISQTHDHFWDPLDKAYIDFDAPFDTDRQLILPEDQTLELKCAVIERVPQDKRIRFANDLTHFSLSSILHGEQGALSLSASLCHILLDPGAQEYAANQAREEARHVTGFTKYITARWGEPLPVGPTLGNLLTELVTAHEVYKKIVGMQMLVEGLAMGAFATINAKTNDPTLRRLIQLVMSDEAFHHRFGRIWAQKTIKHLTKEEHRKVEDWTAQCFQVLLFNLINAEQKKVVYEKYGIDWQWARDALKEAFTDDDRRARMQDNTNIFRVLIKTLLHAGIISDRTKPLYAVWVDMKELATESEEMPGDIVAEEMMVSLREINAKRRRIVSKDIAQPSVAAE</sequence>
<dbReference type="InterPro" id="IPR012348">
    <property type="entry name" value="RNR-like"/>
</dbReference>
<organism evidence="1 2">
    <name type="scientific">Vineibacter terrae</name>
    <dbReference type="NCBI Taxonomy" id="2586908"/>
    <lineage>
        <taxon>Bacteria</taxon>
        <taxon>Pseudomonadati</taxon>
        <taxon>Pseudomonadota</taxon>
        <taxon>Alphaproteobacteria</taxon>
        <taxon>Hyphomicrobiales</taxon>
        <taxon>Vineibacter</taxon>
    </lineage>
</organism>
<protein>
    <submittedName>
        <fullName evidence="1">Ferritin-like domain-containing protein</fullName>
    </submittedName>
</protein>
<gene>
    <name evidence="1" type="ORF">FHP25_09415</name>
</gene>
<evidence type="ECO:0000313" key="2">
    <source>
        <dbReference type="Proteomes" id="UP000321638"/>
    </source>
</evidence>
<name>A0A5C8PQI4_9HYPH</name>
<accession>A0A5C8PQI4</accession>